<name>A0A1H9PF64_9BACI</name>
<dbReference type="PANTHER" id="PTHR40084">
    <property type="entry name" value="PHOSPHOHYDROLASE, PHP FAMILY"/>
    <property type="match status" value="1"/>
</dbReference>
<protein>
    <submittedName>
        <fullName evidence="1">TIGR00375 family protein</fullName>
    </submittedName>
</protein>
<evidence type="ECO:0000313" key="2">
    <source>
        <dbReference type="Proteomes" id="UP000198571"/>
    </source>
</evidence>
<dbReference type="EMBL" id="FOGT01000001">
    <property type="protein sequence ID" value="SER46788.1"/>
    <property type="molecule type" value="Genomic_DNA"/>
</dbReference>
<dbReference type="CDD" id="cd19067">
    <property type="entry name" value="PfuEndoQ-like"/>
    <property type="match status" value="1"/>
</dbReference>
<dbReference type="AlphaFoldDB" id="A0A1H9PF64"/>
<reference evidence="2" key="1">
    <citation type="submission" date="2016-10" db="EMBL/GenBank/DDBJ databases">
        <authorList>
            <person name="Varghese N."/>
            <person name="Submissions S."/>
        </authorList>
    </citation>
    <scope>NUCLEOTIDE SEQUENCE [LARGE SCALE GENOMIC DNA]</scope>
    <source>
        <strain evidence="2">S9</strain>
    </source>
</reference>
<proteinExistence type="predicted"/>
<dbReference type="Gene3D" id="3.20.20.140">
    <property type="entry name" value="Metal-dependent hydrolases"/>
    <property type="match status" value="1"/>
</dbReference>
<gene>
    <name evidence="1" type="ORF">SAMN05518684_101284</name>
</gene>
<dbReference type="Proteomes" id="UP000198571">
    <property type="component" value="Unassembled WGS sequence"/>
</dbReference>
<evidence type="ECO:0000313" key="1">
    <source>
        <dbReference type="EMBL" id="SER46788.1"/>
    </source>
</evidence>
<keyword evidence="2" id="KW-1185">Reference proteome</keyword>
<accession>A0A1H9PF64</accession>
<sequence>MQKQYMDLHIHLGRDIYGNPVKITASNKMTLQAVIDEAVSRKGMDIIGLVDCLSPAVLKEIEDLLKEGILTELTEGGFRYKGILTILPGAELEIYDERCRGPVHVLCYFPDFKQIQNFSAWCRPYIKNIHLSTQRIYANTSDLQNRVKEGEGWFIPAHVFTPFKSVYGKGADVYMAELFNLDWVDAVELGLSADRSMAETLPELDAMPFLTNSDAHSVKKIAREHQVIYVSSPTFAEVEKAIKQKAGRKVVRNTGLHPELGKYYQTVCGQCLLPADKNVCPKHPSAPVIKGVKERTRELAMQQEQGKRGNMKALERASYLHHIPLEFIPGIGPKAVDHLISLFGSEMAVLHEVPFVDLFKTLTENQADFMKRMREGSLQIQPGGGGKYGKVKI</sequence>
<dbReference type="SUPFAM" id="SSF89550">
    <property type="entry name" value="PHP domain-like"/>
    <property type="match status" value="1"/>
</dbReference>
<dbReference type="STRING" id="1601833.SAMN05518684_101284"/>
<dbReference type="RefSeq" id="WP_093047211.1">
    <property type="nucleotide sequence ID" value="NZ_FOGT01000001.1"/>
</dbReference>
<dbReference type="InterPro" id="IPR016195">
    <property type="entry name" value="Pol/histidinol_Pase-like"/>
</dbReference>
<organism evidence="1 2">
    <name type="scientific">Salipaludibacillus aurantiacus</name>
    <dbReference type="NCBI Taxonomy" id="1601833"/>
    <lineage>
        <taxon>Bacteria</taxon>
        <taxon>Bacillati</taxon>
        <taxon>Bacillota</taxon>
        <taxon>Bacilli</taxon>
        <taxon>Bacillales</taxon>
        <taxon>Bacillaceae</taxon>
    </lineage>
</organism>
<dbReference type="OrthoDB" id="9810135at2"/>
<dbReference type="PANTHER" id="PTHR40084:SF1">
    <property type="entry name" value="PHOSPHOTRANSFERASE"/>
    <property type="match status" value="1"/>
</dbReference>